<evidence type="ECO:0000256" key="5">
    <source>
        <dbReference type="ARBA" id="ARBA00022840"/>
    </source>
</evidence>
<dbReference type="GO" id="GO:0005739">
    <property type="term" value="C:mitochondrion"/>
    <property type="evidence" value="ECO:0007669"/>
    <property type="project" value="TreeGrafter"/>
</dbReference>
<comment type="similarity">
    <text evidence="1">Belongs to the class-II aminoacyl-tRNA synthetase family.</text>
</comment>
<evidence type="ECO:0000256" key="1">
    <source>
        <dbReference type="ARBA" id="ARBA00008226"/>
    </source>
</evidence>
<organism evidence="10 11">
    <name type="scientific">Perkinsus olseni</name>
    <name type="common">Perkinsus atlanticus</name>
    <dbReference type="NCBI Taxonomy" id="32597"/>
    <lineage>
        <taxon>Eukaryota</taxon>
        <taxon>Sar</taxon>
        <taxon>Alveolata</taxon>
        <taxon>Perkinsozoa</taxon>
        <taxon>Perkinsea</taxon>
        <taxon>Perkinsida</taxon>
        <taxon>Perkinsidae</taxon>
        <taxon>Perkinsus</taxon>
    </lineage>
</organism>
<dbReference type="EMBL" id="JABANM010036374">
    <property type="protein sequence ID" value="KAF4690716.1"/>
    <property type="molecule type" value="Genomic_DNA"/>
</dbReference>
<evidence type="ECO:0000256" key="6">
    <source>
        <dbReference type="ARBA" id="ARBA00022884"/>
    </source>
</evidence>
<keyword evidence="6" id="KW-0694">RNA-binding</keyword>
<keyword evidence="7" id="KW-0648">Protein biosynthesis</keyword>
<evidence type="ECO:0000256" key="8">
    <source>
        <dbReference type="ARBA" id="ARBA00023146"/>
    </source>
</evidence>
<keyword evidence="4" id="KW-0547">Nucleotide-binding</keyword>
<reference evidence="10 11" key="1">
    <citation type="submission" date="2020-04" db="EMBL/GenBank/DDBJ databases">
        <title>Perkinsus olseni comparative genomics.</title>
        <authorList>
            <person name="Bogema D.R."/>
        </authorList>
    </citation>
    <scope>NUCLEOTIDE SEQUENCE [LARGE SCALE GENOMIC DNA]</scope>
    <source>
        <strain evidence="10">ATCC PRA-205</strain>
    </source>
</reference>
<dbReference type="PANTHER" id="PTHR11777:SF9">
    <property type="entry name" value="ALANINE--TRNA LIGASE, CYTOPLASMIC"/>
    <property type="match status" value="1"/>
</dbReference>
<dbReference type="Proteomes" id="UP000574390">
    <property type="component" value="Unassembled WGS sequence"/>
</dbReference>
<feature type="non-terminal residue" evidence="10">
    <location>
        <position position="1"/>
    </location>
</feature>
<evidence type="ECO:0000259" key="9">
    <source>
        <dbReference type="PROSITE" id="PS50860"/>
    </source>
</evidence>
<comment type="caution">
    <text evidence="10">The sequence shown here is derived from an EMBL/GenBank/DDBJ whole genome shotgun (WGS) entry which is preliminary data.</text>
</comment>
<dbReference type="SUPFAM" id="SSF101353">
    <property type="entry name" value="Putative anticodon-binding domain of alanyl-tRNA synthetase (AlaRS)"/>
    <property type="match status" value="1"/>
</dbReference>
<evidence type="ECO:0000256" key="3">
    <source>
        <dbReference type="ARBA" id="ARBA00022598"/>
    </source>
</evidence>
<dbReference type="InterPro" id="IPR018165">
    <property type="entry name" value="Ala-tRNA-synth_IIc_core"/>
</dbReference>
<keyword evidence="8" id="KW-0030">Aminoacyl-tRNA synthetase</keyword>
<dbReference type="InterPro" id="IPR018162">
    <property type="entry name" value="Ala-tRNA-ligase_IIc_anticod-bd"/>
</dbReference>
<dbReference type="GO" id="GO:0004813">
    <property type="term" value="F:alanine-tRNA ligase activity"/>
    <property type="evidence" value="ECO:0007669"/>
    <property type="project" value="InterPro"/>
</dbReference>
<evidence type="ECO:0000313" key="11">
    <source>
        <dbReference type="Proteomes" id="UP000574390"/>
    </source>
</evidence>
<proteinExistence type="inferred from homology"/>
<dbReference type="PROSITE" id="PS50860">
    <property type="entry name" value="AA_TRNA_LIGASE_II_ALA"/>
    <property type="match status" value="1"/>
</dbReference>
<dbReference type="GO" id="GO:0002161">
    <property type="term" value="F:aminoacyl-tRNA deacylase activity"/>
    <property type="evidence" value="ECO:0007669"/>
    <property type="project" value="TreeGrafter"/>
</dbReference>
<evidence type="ECO:0000256" key="4">
    <source>
        <dbReference type="ARBA" id="ARBA00022741"/>
    </source>
</evidence>
<sequence length="122" mass="13429">QIPGLRSYTGKLTDDIDIGYRVVADHIRTLTVALSDGAVPSNEGRGYVLRRILRRAVRYGTEKLNAPAGFFNKLVPAVVDSLGKAFPEIAANQADVQALIADEEEQFARTLERGIREFNSRA</sequence>
<keyword evidence="3" id="KW-0436">Ligase</keyword>
<feature type="domain" description="Alanyl-transfer RNA synthetases family profile" evidence="9">
    <location>
        <begin position="1"/>
        <end position="122"/>
    </location>
</feature>
<dbReference type="PRINTS" id="PR00980">
    <property type="entry name" value="TRNASYNTHALA"/>
</dbReference>
<accession>A0A7J6P4M4</accession>
<evidence type="ECO:0000256" key="7">
    <source>
        <dbReference type="ARBA" id="ARBA00022917"/>
    </source>
</evidence>
<protein>
    <recommendedName>
        <fullName evidence="9">Alanyl-transfer RNA synthetases family profile domain-containing protein</fullName>
    </recommendedName>
</protein>
<feature type="non-terminal residue" evidence="10">
    <location>
        <position position="122"/>
    </location>
</feature>
<dbReference type="PANTHER" id="PTHR11777">
    <property type="entry name" value="ALANYL-TRNA SYNTHETASE"/>
    <property type="match status" value="1"/>
</dbReference>
<dbReference type="InterPro" id="IPR018164">
    <property type="entry name" value="Ala-tRNA-synth_IIc_N"/>
</dbReference>
<gene>
    <name evidence="10" type="ORF">FOZ62_022398</name>
</gene>
<keyword evidence="2" id="KW-0820">tRNA-binding</keyword>
<dbReference type="GO" id="GO:0005524">
    <property type="term" value="F:ATP binding"/>
    <property type="evidence" value="ECO:0007669"/>
    <property type="project" value="UniProtKB-KW"/>
</dbReference>
<dbReference type="GO" id="GO:0000049">
    <property type="term" value="F:tRNA binding"/>
    <property type="evidence" value="ECO:0007669"/>
    <property type="project" value="UniProtKB-KW"/>
</dbReference>
<dbReference type="AlphaFoldDB" id="A0A7J6P4M4"/>
<dbReference type="GO" id="GO:0006419">
    <property type="term" value="P:alanyl-tRNA aminoacylation"/>
    <property type="evidence" value="ECO:0007669"/>
    <property type="project" value="InterPro"/>
</dbReference>
<dbReference type="Pfam" id="PF01411">
    <property type="entry name" value="tRNA-synt_2c"/>
    <property type="match status" value="1"/>
</dbReference>
<dbReference type="InterPro" id="IPR050058">
    <property type="entry name" value="Ala-tRNA_ligase"/>
</dbReference>
<evidence type="ECO:0000313" key="10">
    <source>
        <dbReference type="EMBL" id="KAF4690716.1"/>
    </source>
</evidence>
<evidence type="ECO:0000256" key="2">
    <source>
        <dbReference type="ARBA" id="ARBA00022555"/>
    </source>
</evidence>
<dbReference type="InterPro" id="IPR002318">
    <property type="entry name" value="Ala-tRNA-lgiase_IIc"/>
</dbReference>
<keyword evidence="5" id="KW-0067">ATP-binding</keyword>
<name>A0A7J6P4M4_PEROL</name>